<dbReference type="RefSeq" id="XP_037206840.1">
    <property type="nucleotide sequence ID" value="XM_037352624.1"/>
</dbReference>
<dbReference type="Proteomes" id="UP000530670">
    <property type="component" value="Unassembled WGS sequence"/>
</dbReference>
<evidence type="ECO:0000256" key="1">
    <source>
        <dbReference type="SAM" id="MobiDB-lite"/>
    </source>
</evidence>
<evidence type="ECO:0000313" key="3">
    <source>
        <dbReference type="Proteomes" id="UP000530670"/>
    </source>
</evidence>
<dbReference type="AlphaFoldDB" id="A0A8H5RNR4"/>
<evidence type="ECO:0000313" key="2">
    <source>
        <dbReference type="EMBL" id="KAF5636449.1"/>
    </source>
</evidence>
<keyword evidence="3" id="KW-1185">Reference proteome</keyword>
<feature type="region of interest" description="Disordered" evidence="1">
    <location>
        <begin position="1"/>
        <end position="31"/>
    </location>
</feature>
<proteinExistence type="predicted"/>
<comment type="caution">
    <text evidence="2">The sequence shown here is derived from an EMBL/GenBank/DDBJ whole genome shotgun (WGS) entry which is preliminary data.</text>
</comment>
<dbReference type="GeneID" id="59304894"/>
<protein>
    <submittedName>
        <fullName evidence="2">Uncharacterized protein</fullName>
    </submittedName>
</protein>
<sequence>MKPPLPEIRVSPPGELNEAPRQAPPPIEDPAYPWAEEELEALVEMRNEQRRLHQETLDAMGRMAYWSFRAQRAANRLEKTMGELRSYMDEVLAEQEDAQDHEENGCTVLPLSLTK</sequence>
<organism evidence="2 3">
    <name type="scientific">Fusarium tjaetaba</name>
    <dbReference type="NCBI Taxonomy" id="1567544"/>
    <lineage>
        <taxon>Eukaryota</taxon>
        <taxon>Fungi</taxon>
        <taxon>Dikarya</taxon>
        <taxon>Ascomycota</taxon>
        <taxon>Pezizomycotina</taxon>
        <taxon>Sordariomycetes</taxon>
        <taxon>Hypocreomycetidae</taxon>
        <taxon>Hypocreales</taxon>
        <taxon>Nectriaceae</taxon>
        <taxon>Fusarium</taxon>
        <taxon>Fusarium fujikuroi species complex</taxon>
    </lineage>
</organism>
<gene>
    <name evidence="2" type="ORF">FTJAE_6050</name>
</gene>
<dbReference type="EMBL" id="JAAQRI010000117">
    <property type="protein sequence ID" value="KAF5636449.1"/>
    <property type="molecule type" value="Genomic_DNA"/>
</dbReference>
<reference evidence="2 3" key="1">
    <citation type="submission" date="2020-05" db="EMBL/GenBank/DDBJ databases">
        <title>Identification and distribution of gene clusters putatively required for synthesis of sphingolipid metabolism inhibitors in phylogenetically diverse species of the filamentous fungus Fusarium.</title>
        <authorList>
            <person name="Kim H.-S."/>
            <person name="Busman M."/>
            <person name="Brown D.W."/>
            <person name="Divon H."/>
            <person name="Uhlig S."/>
            <person name="Proctor R.H."/>
        </authorList>
    </citation>
    <scope>NUCLEOTIDE SEQUENCE [LARGE SCALE GENOMIC DNA]</scope>
    <source>
        <strain evidence="2 3">NRRL 66243</strain>
    </source>
</reference>
<name>A0A8H5RNR4_9HYPO</name>
<dbReference type="OrthoDB" id="5082755at2759"/>
<accession>A0A8H5RNR4</accession>
<feature type="region of interest" description="Disordered" evidence="1">
    <location>
        <begin position="95"/>
        <end position="115"/>
    </location>
</feature>